<feature type="compositionally biased region" description="Acidic residues" evidence="2">
    <location>
        <begin position="15"/>
        <end position="25"/>
    </location>
</feature>
<reference evidence="4" key="1">
    <citation type="submission" date="2018-12" db="EMBL/GenBank/DDBJ databases">
        <title>Dusodibacter welbiota gen. nov., sp. nov., isolated from human faeces and emended description of the Oscillibacter genus.</title>
        <authorList>
            <person name="Le Roy T."/>
            <person name="Van der Smissen P."/>
            <person name="Delzenne N."/>
            <person name="Muccioli G."/>
            <person name="Collet J.F."/>
            <person name="Cani P.D."/>
        </authorList>
    </citation>
    <scope>NUCLEOTIDE SEQUENCE [LARGE SCALE GENOMIC DNA]</scope>
    <source>
        <strain evidence="4">J115</strain>
    </source>
</reference>
<dbReference type="RefSeq" id="WP_158629723.1">
    <property type="nucleotide sequence ID" value="NZ_CP034413.3"/>
</dbReference>
<protein>
    <submittedName>
        <fullName evidence="3">Uncharacterized protein</fullName>
    </submittedName>
</protein>
<feature type="region of interest" description="Disordered" evidence="2">
    <location>
        <begin position="1"/>
        <end position="33"/>
    </location>
</feature>
<feature type="compositionally biased region" description="Polar residues" evidence="2">
    <location>
        <begin position="1"/>
        <end position="13"/>
    </location>
</feature>
<evidence type="ECO:0000256" key="1">
    <source>
        <dbReference type="ARBA" id="ARBA00006987"/>
    </source>
</evidence>
<dbReference type="InterPro" id="IPR036111">
    <property type="entry name" value="Mal/L-sulfo/L-lacto_DH-like_sf"/>
</dbReference>
<dbReference type="InterPro" id="IPR005064">
    <property type="entry name" value="BUG"/>
</dbReference>
<dbReference type="GO" id="GO:0016491">
    <property type="term" value="F:oxidoreductase activity"/>
    <property type="evidence" value="ECO:0007669"/>
    <property type="project" value="InterPro"/>
</dbReference>
<dbReference type="PANTHER" id="PTHR42928:SF5">
    <property type="entry name" value="BLR1237 PROTEIN"/>
    <property type="match status" value="1"/>
</dbReference>
<evidence type="ECO:0000256" key="2">
    <source>
        <dbReference type="SAM" id="MobiDB-lite"/>
    </source>
</evidence>
<evidence type="ECO:0000313" key="3">
    <source>
        <dbReference type="EMBL" id="QCI59070.2"/>
    </source>
</evidence>
<dbReference type="Gene3D" id="3.40.190.150">
    <property type="entry name" value="Bordetella uptake gene, domain 1"/>
    <property type="match status" value="1"/>
</dbReference>
<comment type="similarity">
    <text evidence="1">Belongs to the UPF0065 (bug) family.</text>
</comment>
<dbReference type="PANTHER" id="PTHR42928">
    <property type="entry name" value="TRICARBOXYLATE-BINDING PROTEIN"/>
    <property type="match status" value="1"/>
</dbReference>
<dbReference type="AlphaFoldDB" id="A0A856HZK9"/>
<gene>
    <name evidence="3" type="ORF">EIO64_07430</name>
</gene>
<dbReference type="Proteomes" id="UP000298642">
    <property type="component" value="Chromosome"/>
</dbReference>
<name>A0A856HZK9_9FIRM</name>
<organism evidence="3 4">
    <name type="scientific">Dysosmobacter welbionis</name>
    <dbReference type="NCBI Taxonomy" id="2093857"/>
    <lineage>
        <taxon>Bacteria</taxon>
        <taxon>Bacillati</taxon>
        <taxon>Bacillota</taxon>
        <taxon>Clostridia</taxon>
        <taxon>Eubacteriales</taxon>
        <taxon>Oscillospiraceae</taxon>
        <taxon>Dysosmobacter</taxon>
    </lineage>
</organism>
<sequence length="197" mass="20821">MASQSGHCGNSPDTPADDASSEDGGTDWPTKSINMIVPMGAGGDTDFNARTYAKYLEDVLGETVVVTNITGNGGALGSEEVKNASPDGYTCLFYHTCLNINQATGIADYGSEAFETVAVVGKSSGEAVVVRTDAMYDELKAAPTAPGFREIMIPGEIEFHLTRQAEREGIDISPAIEQDFADLAVRYGVPLELLQSC</sequence>
<dbReference type="GeneID" id="89522934"/>
<dbReference type="SUPFAM" id="SSF89733">
    <property type="entry name" value="L-sulfolactate dehydrogenase-like"/>
    <property type="match status" value="1"/>
</dbReference>
<evidence type="ECO:0000313" key="4">
    <source>
        <dbReference type="Proteomes" id="UP000298642"/>
    </source>
</evidence>
<proteinExistence type="inferred from homology"/>
<dbReference type="EMBL" id="CP034413">
    <property type="protein sequence ID" value="QCI59070.2"/>
    <property type="molecule type" value="Genomic_DNA"/>
</dbReference>
<dbReference type="Pfam" id="PF03401">
    <property type="entry name" value="TctC"/>
    <property type="match status" value="1"/>
</dbReference>
<dbReference type="InterPro" id="IPR042100">
    <property type="entry name" value="Bug_dom1"/>
</dbReference>
<keyword evidence="4" id="KW-1185">Reference proteome</keyword>
<accession>A0A856HZK9</accession>
<dbReference type="KEGG" id="obj:EIO64_07430"/>